<dbReference type="PANTHER" id="PTHR42711:SF16">
    <property type="entry name" value="ABC TRANSPORTER ATP-BINDING PROTEIN"/>
    <property type="match status" value="1"/>
</dbReference>
<evidence type="ECO:0000256" key="2">
    <source>
        <dbReference type="ARBA" id="ARBA00022448"/>
    </source>
</evidence>
<reference evidence="8 9" key="1">
    <citation type="submission" date="2023-09" db="EMBL/GenBank/DDBJ databases">
        <title>Description of three actinobacteria isolated from air of manufacturing shop in a pharmaceutical factory.</title>
        <authorList>
            <person name="Zhang D.-F."/>
        </authorList>
    </citation>
    <scope>NUCLEOTIDE SEQUENCE [LARGE SCALE GENOMIC DNA]</scope>
    <source>
        <strain evidence="8 9">LY-0111</strain>
    </source>
</reference>
<dbReference type="Pfam" id="PF00005">
    <property type="entry name" value="ABC_tran"/>
    <property type="match status" value="1"/>
</dbReference>
<sequence>MRDVRYAVGSGTSDAMGSGTSGVREILRGVDLLAHPGEVTVLLGPNGAGKTTTLSCAQGLVKPSQGTVRLLGQEPFRCGAELRARVGVMLQDGGLPQSVRPRTLLRHVARLHRDPWPVDDLIDRLDMGSFVDTAPRRLSGGQRQRVALAASLVGNPEVVFLDEPSAGLDVQSRQTVFDLVDELRRRGLGIVLTTHLLEEAQRLADAVHILKDGRVVRSGTVAELTEDEHGRRLIFVAPRTLTTQELDCAPTPLTHEGGNRPGARWSVDDVATPEDLSAIARWWEQIGMMPGEVSFESRSLEDVFWEVSSS</sequence>
<dbReference type="SMART" id="SM00382">
    <property type="entry name" value="AAA"/>
    <property type="match status" value="1"/>
</dbReference>
<evidence type="ECO:0000256" key="3">
    <source>
        <dbReference type="ARBA" id="ARBA00022741"/>
    </source>
</evidence>
<evidence type="ECO:0000256" key="5">
    <source>
        <dbReference type="ARBA" id="ARBA00023251"/>
    </source>
</evidence>
<dbReference type="InterPro" id="IPR003593">
    <property type="entry name" value="AAA+_ATPase"/>
</dbReference>
<dbReference type="PROSITE" id="PS00211">
    <property type="entry name" value="ABC_TRANSPORTER_1"/>
    <property type="match status" value="1"/>
</dbReference>
<keyword evidence="5" id="KW-0046">Antibiotic resistance</keyword>
<evidence type="ECO:0000313" key="9">
    <source>
        <dbReference type="Proteomes" id="UP001251870"/>
    </source>
</evidence>
<dbReference type="PROSITE" id="PS50893">
    <property type="entry name" value="ABC_TRANSPORTER_2"/>
    <property type="match status" value="1"/>
</dbReference>
<dbReference type="PANTHER" id="PTHR42711">
    <property type="entry name" value="ABC TRANSPORTER ATP-BINDING PROTEIN"/>
    <property type="match status" value="1"/>
</dbReference>
<dbReference type="SUPFAM" id="SSF52540">
    <property type="entry name" value="P-loop containing nucleoside triphosphate hydrolases"/>
    <property type="match status" value="1"/>
</dbReference>
<comment type="caution">
    <text evidence="8">The sequence shown here is derived from an EMBL/GenBank/DDBJ whole genome shotgun (WGS) entry which is preliminary data.</text>
</comment>
<comment type="subcellular location">
    <subcellularLocation>
        <location evidence="1">Cell membrane</location>
        <topology evidence="1">Peripheral membrane protein</topology>
    </subcellularLocation>
</comment>
<dbReference type="EMBL" id="JAVKGR010000019">
    <property type="protein sequence ID" value="MDR8020235.1"/>
    <property type="molecule type" value="Genomic_DNA"/>
</dbReference>
<dbReference type="Gene3D" id="3.40.50.300">
    <property type="entry name" value="P-loop containing nucleotide triphosphate hydrolases"/>
    <property type="match status" value="1"/>
</dbReference>
<dbReference type="CDD" id="cd03230">
    <property type="entry name" value="ABC_DR_subfamily_A"/>
    <property type="match status" value="1"/>
</dbReference>
<accession>A0ABU2DV42</accession>
<feature type="region of interest" description="Disordered" evidence="6">
    <location>
        <begin position="1"/>
        <end position="20"/>
    </location>
</feature>
<gene>
    <name evidence="8" type="ORF">RIL96_11750</name>
</gene>
<dbReference type="GO" id="GO:0005524">
    <property type="term" value="F:ATP binding"/>
    <property type="evidence" value="ECO:0007669"/>
    <property type="project" value="UniProtKB-KW"/>
</dbReference>
<organism evidence="8 9">
    <name type="scientific">Nesterenkonia aerolata</name>
    <dbReference type="NCBI Taxonomy" id="3074079"/>
    <lineage>
        <taxon>Bacteria</taxon>
        <taxon>Bacillati</taxon>
        <taxon>Actinomycetota</taxon>
        <taxon>Actinomycetes</taxon>
        <taxon>Micrococcales</taxon>
        <taxon>Micrococcaceae</taxon>
        <taxon>Nesterenkonia</taxon>
    </lineage>
</organism>
<proteinExistence type="predicted"/>
<dbReference type="Proteomes" id="UP001251870">
    <property type="component" value="Unassembled WGS sequence"/>
</dbReference>
<name>A0ABU2DV42_9MICC</name>
<dbReference type="InterPro" id="IPR017871">
    <property type="entry name" value="ABC_transporter-like_CS"/>
</dbReference>
<dbReference type="InterPro" id="IPR050763">
    <property type="entry name" value="ABC_transporter_ATP-binding"/>
</dbReference>
<evidence type="ECO:0000259" key="7">
    <source>
        <dbReference type="PROSITE" id="PS50893"/>
    </source>
</evidence>
<dbReference type="RefSeq" id="WP_310549215.1">
    <property type="nucleotide sequence ID" value="NZ_JAVKGR010000019.1"/>
</dbReference>
<dbReference type="InterPro" id="IPR027417">
    <property type="entry name" value="P-loop_NTPase"/>
</dbReference>
<evidence type="ECO:0000256" key="1">
    <source>
        <dbReference type="ARBA" id="ARBA00004202"/>
    </source>
</evidence>
<keyword evidence="2" id="KW-0813">Transport</keyword>
<evidence type="ECO:0000256" key="6">
    <source>
        <dbReference type="SAM" id="MobiDB-lite"/>
    </source>
</evidence>
<evidence type="ECO:0000313" key="8">
    <source>
        <dbReference type="EMBL" id="MDR8020235.1"/>
    </source>
</evidence>
<feature type="domain" description="ABC transporter" evidence="7">
    <location>
        <begin position="10"/>
        <end position="237"/>
    </location>
</feature>
<dbReference type="InterPro" id="IPR003439">
    <property type="entry name" value="ABC_transporter-like_ATP-bd"/>
</dbReference>
<protein>
    <submittedName>
        <fullName evidence="8">ABC transporter ATP-binding protein</fullName>
    </submittedName>
</protein>
<keyword evidence="4 8" id="KW-0067">ATP-binding</keyword>
<keyword evidence="9" id="KW-1185">Reference proteome</keyword>
<evidence type="ECO:0000256" key="4">
    <source>
        <dbReference type="ARBA" id="ARBA00022840"/>
    </source>
</evidence>
<keyword evidence="3" id="KW-0547">Nucleotide-binding</keyword>